<keyword evidence="11" id="KW-1185">Reference proteome</keyword>
<keyword evidence="2 5" id="KW-0853">WD repeat</keyword>
<dbReference type="CDD" id="cd00200">
    <property type="entry name" value="WD40"/>
    <property type="match status" value="1"/>
</dbReference>
<evidence type="ECO:0000259" key="8">
    <source>
        <dbReference type="Pfam" id="PF20946"/>
    </source>
</evidence>
<accession>A0A0E9N9B4</accession>
<proteinExistence type="predicted"/>
<dbReference type="GO" id="GO:0003682">
    <property type="term" value="F:chromatin binding"/>
    <property type="evidence" value="ECO:0007669"/>
    <property type="project" value="TreeGrafter"/>
</dbReference>
<reference evidence="10 11" key="2">
    <citation type="journal article" date="2014" name="J. Gen. Appl. Microbiol.">
        <title>The early diverging ascomycetous budding yeast Saitoella complicata has three histone deacetylases belonging to the Clr6, Hos2, and Rpd3 lineages.</title>
        <authorList>
            <person name="Nishida H."/>
            <person name="Matsumoto T."/>
            <person name="Kondo S."/>
            <person name="Hamamoto M."/>
            <person name="Yoshikawa H."/>
        </authorList>
    </citation>
    <scope>NUCLEOTIDE SEQUENCE [LARGE SCALE GENOMIC DNA]</scope>
    <source>
        <strain evidence="10 11">NRRL Y-17804</strain>
    </source>
</reference>
<evidence type="ECO:0000313" key="11">
    <source>
        <dbReference type="Proteomes" id="UP000033140"/>
    </source>
</evidence>
<feature type="repeat" description="WD" evidence="5">
    <location>
        <begin position="134"/>
        <end position="175"/>
    </location>
</feature>
<dbReference type="SUPFAM" id="SSF50978">
    <property type="entry name" value="WD40 repeat-like"/>
    <property type="match status" value="1"/>
</dbReference>
<organism evidence="10 11">
    <name type="scientific">Saitoella complicata (strain BCRC 22490 / CBS 7301 / JCM 7358 / NBRC 10748 / NRRL Y-17804)</name>
    <dbReference type="NCBI Taxonomy" id="698492"/>
    <lineage>
        <taxon>Eukaryota</taxon>
        <taxon>Fungi</taxon>
        <taxon>Dikarya</taxon>
        <taxon>Ascomycota</taxon>
        <taxon>Taphrinomycotina</taxon>
        <taxon>Taphrinomycotina incertae sedis</taxon>
        <taxon>Saitoella</taxon>
    </lineage>
</organism>
<feature type="domain" description="WDHD1 first WD40" evidence="9">
    <location>
        <begin position="10"/>
        <end position="296"/>
    </location>
</feature>
<dbReference type="PROSITE" id="PS50082">
    <property type="entry name" value="WD_REPEATS_2"/>
    <property type="match status" value="2"/>
</dbReference>
<dbReference type="InterPro" id="IPR015943">
    <property type="entry name" value="WD40/YVTN_repeat-like_dom_sf"/>
</dbReference>
<dbReference type="Pfam" id="PF12341">
    <property type="entry name" value="Mcl1_mid"/>
    <property type="match status" value="1"/>
</dbReference>
<name>A0A0E9N9B4_SAICN</name>
<dbReference type="SMART" id="SM00320">
    <property type="entry name" value="WD40"/>
    <property type="match status" value="7"/>
</dbReference>
<evidence type="ECO:0000256" key="3">
    <source>
        <dbReference type="ARBA" id="ARBA00022737"/>
    </source>
</evidence>
<evidence type="ECO:0000256" key="4">
    <source>
        <dbReference type="ARBA" id="ARBA00023242"/>
    </source>
</evidence>
<evidence type="ECO:0000256" key="2">
    <source>
        <dbReference type="ARBA" id="ARBA00022574"/>
    </source>
</evidence>
<dbReference type="PANTHER" id="PTHR19932">
    <property type="entry name" value="WD REPEAT AND HMG-BOX DNA BINDING PROTEIN"/>
    <property type="match status" value="1"/>
</dbReference>
<dbReference type="GO" id="GO:0043596">
    <property type="term" value="C:nuclear replication fork"/>
    <property type="evidence" value="ECO:0007669"/>
    <property type="project" value="TreeGrafter"/>
</dbReference>
<feature type="repeat" description="WD" evidence="5">
    <location>
        <begin position="228"/>
        <end position="269"/>
    </location>
</feature>
<feature type="region of interest" description="Disordered" evidence="6">
    <location>
        <begin position="344"/>
        <end position="363"/>
    </location>
</feature>
<dbReference type="InterPro" id="IPR036322">
    <property type="entry name" value="WD40_repeat_dom_sf"/>
</dbReference>
<evidence type="ECO:0000256" key="5">
    <source>
        <dbReference type="PROSITE-ProRule" id="PRU00221"/>
    </source>
</evidence>
<dbReference type="EMBL" id="BACD03000003">
    <property type="protein sequence ID" value="GAO46321.1"/>
    <property type="molecule type" value="Genomic_DNA"/>
</dbReference>
<dbReference type="Pfam" id="PF24817">
    <property type="entry name" value="WD40_WDHD1_1st"/>
    <property type="match status" value="1"/>
</dbReference>
<dbReference type="InterPro" id="IPR022100">
    <property type="entry name" value="WDHD1/CFT4_beta-prop_2nd"/>
</dbReference>
<reference evidence="10 11" key="3">
    <citation type="journal article" date="2015" name="Genome Announc.">
        <title>Draft Genome Sequence of the Archiascomycetous Yeast Saitoella complicata.</title>
        <authorList>
            <person name="Yamauchi K."/>
            <person name="Kondo S."/>
            <person name="Hamamoto M."/>
            <person name="Takahashi Y."/>
            <person name="Ogura Y."/>
            <person name="Hayashi T."/>
            <person name="Nishida H."/>
        </authorList>
    </citation>
    <scope>NUCLEOTIDE SEQUENCE [LARGE SCALE GENOMIC DNA]</scope>
    <source>
        <strain evidence="10 11">NRRL Y-17804</strain>
    </source>
</reference>
<feature type="compositionally biased region" description="Acidic residues" evidence="6">
    <location>
        <begin position="344"/>
        <end position="357"/>
    </location>
</feature>
<evidence type="ECO:0000256" key="6">
    <source>
        <dbReference type="SAM" id="MobiDB-lite"/>
    </source>
</evidence>
<dbReference type="PANTHER" id="PTHR19932:SF10">
    <property type="entry name" value="WD REPEAT AND HMG-BOX DNA-BINDING PROTEIN 1"/>
    <property type="match status" value="1"/>
</dbReference>
<keyword evidence="4" id="KW-0539">Nucleus</keyword>
<dbReference type="PROSITE" id="PS50294">
    <property type="entry name" value="WD_REPEATS_REGION"/>
    <property type="match status" value="2"/>
</dbReference>
<evidence type="ECO:0000259" key="7">
    <source>
        <dbReference type="Pfam" id="PF12341"/>
    </source>
</evidence>
<evidence type="ECO:0000256" key="1">
    <source>
        <dbReference type="ARBA" id="ARBA00004123"/>
    </source>
</evidence>
<keyword evidence="3" id="KW-0677">Repeat</keyword>
<dbReference type="Pfam" id="PF20946">
    <property type="entry name" value="Ctf4_C"/>
    <property type="match status" value="1"/>
</dbReference>
<feature type="domain" description="WDHD1/CFT4 second beta-propeller" evidence="7">
    <location>
        <begin position="412"/>
        <end position="700"/>
    </location>
</feature>
<dbReference type="OrthoDB" id="427368at2759"/>
<dbReference type="GO" id="GO:0000278">
    <property type="term" value="P:mitotic cell cycle"/>
    <property type="evidence" value="ECO:0007669"/>
    <property type="project" value="TreeGrafter"/>
</dbReference>
<gene>
    <name evidence="10" type="ORF">G7K_0553-t1</name>
</gene>
<dbReference type="InterPro" id="IPR001680">
    <property type="entry name" value="WD40_rpt"/>
</dbReference>
<evidence type="ECO:0000259" key="9">
    <source>
        <dbReference type="Pfam" id="PF24817"/>
    </source>
</evidence>
<dbReference type="RefSeq" id="XP_019024307.1">
    <property type="nucleotide sequence ID" value="XM_019169460.1"/>
</dbReference>
<dbReference type="SUPFAM" id="SSF69322">
    <property type="entry name" value="Tricorn protease domain 2"/>
    <property type="match status" value="1"/>
</dbReference>
<dbReference type="GO" id="GO:0006281">
    <property type="term" value="P:DNA repair"/>
    <property type="evidence" value="ECO:0007669"/>
    <property type="project" value="TreeGrafter"/>
</dbReference>
<dbReference type="STRING" id="698492.A0A0E9N9B4"/>
<dbReference type="InterPro" id="IPR048591">
    <property type="entry name" value="WDHD1/CFT4_hel"/>
</dbReference>
<dbReference type="Proteomes" id="UP000033140">
    <property type="component" value="Unassembled WGS sequence"/>
</dbReference>
<dbReference type="Gene3D" id="2.130.10.10">
    <property type="entry name" value="YVTN repeat-like/Quinoprotein amine dehydrogenase"/>
    <property type="match status" value="2"/>
</dbReference>
<dbReference type="GO" id="GO:0006261">
    <property type="term" value="P:DNA-templated DNA replication"/>
    <property type="evidence" value="ECO:0007669"/>
    <property type="project" value="TreeGrafter"/>
</dbReference>
<comment type="subcellular location">
    <subcellularLocation>
        <location evidence="1">Nucleus</location>
    </subcellularLocation>
</comment>
<comment type="caution">
    <text evidence="10">The sequence shown here is derived from an EMBL/GenBank/DDBJ whole genome shotgun (WGS) entry which is preliminary data.</text>
</comment>
<dbReference type="AlphaFoldDB" id="A0A0E9N9B4"/>
<reference evidence="10 11" key="1">
    <citation type="journal article" date="2011" name="J. Gen. Appl. Microbiol.">
        <title>Draft genome sequencing of the enigmatic yeast Saitoella complicata.</title>
        <authorList>
            <person name="Nishida H."/>
            <person name="Hamamoto M."/>
            <person name="Sugiyama J."/>
        </authorList>
    </citation>
    <scope>NUCLEOTIDE SEQUENCE [LARGE SCALE GENOMIC DNA]</scope>
    <source>
        <strain evidence="10 11">NRRL Y-17804</strain>
    </source>
</reference>
<dbReference type="OMA" id="RYAHTNG"/>
<sequence>MSAQPRLIPKYAHTKGLTRLAYSTDGAHLITVGSNQVIRKFQVDSEDEPVTIEQHNDAITGVATSSEYFATCSEDASVSLFSMTSNEFITMPTRCTLPVRDIAFSPDGEWIAVASDETVVKLVNTSESTKMMKLQPHNKSIKHIAFHPSGSLISTSCSDGNIYIWSLSSESPELLKTLPNIIAALEPEEETSARVAWHPDGRAFAAATKMKEVVVVNRNDWERQVVFKNGHVGDITDVAWSPNGAYLATAGKDGKVLVWSTKDQAIVAKQEIKNVVSLAWHPKQNTLSFTTNLGQLFTWRDVVLESSPAPFGSRFHPAPLLHDDTPAPVRANGNANPLFHAEAEEDDDDEPMGDDNDLAAAANDDWIVDDDGAGYIPDLKEREARKRGPAQDDRVAKRRAIDKSVEFSGIHEPFQPGSTPWRGKRRYLALNMIGVVWTVDQDTHNTVTVEFFDKDAHRGYHFTDHFKYDKACLDDNGTLYANSSDDGQPSTVFFRPHETWANKADWSVQLPKGEDVTSIALSNSHIVACTSKGYVRVWSFTGVPVRMWRQKHMPVVTCATWGNYVMVLGNGAMNANGSAELTYTIENVRRDEAIQSQDVVALPPGGYLQSVFFSEEGNPCIYDSDGVVLVLLHWRTPGQAKWVPLLDTNMLPRRTEGRQESYWPVAVAQNKFHCIILKGGEKHPYFPRPLFSEFDFTVPIYEKVDPNPSSVQSLEEQHLRFSVLHALGEDAMSGNGTAAERMDLAKKEISIDKALLQLIQLACKDARGSKAIELVELLRREVSLDAAVKIALHHNQTAIAEKINQVKEQRLQ</sequence>
<feature type="domain" description="WDHD1/CFT4 helical bundle" evidence="8">
    <location>
        <begin position="713"/>
        <end position="811"/>
    </location>
</feature>
<protein>
    <submittedName>
        <fullName evidence="10">Uncharacterized protein</fullName>
    </submittedName>
</protein>
<evidence type="ECO:0000313" key="10">
    <source>
        <dbReference type="EMBL" id="GAO46321.1"/>
    </source>
</evidence>
<dbReference type="InterPro" id="IPR057646">
    <property type="entry name" value="WD40_WDHD1_1st"/>
</dbReference>